<dbReference type="GO" id="GO:0045892">
    <property type="term" value="P:negative regulation of DNA-templated transcription"/>
    <property type="evidence" value="ECO:0007669"/>
    <property type="project" value="TreeGrafter"/>
</dbReference>
<geneLocation type="plasmid" evidence="6 7">
    <name>pSMR1-3</name>
</geneLocation>
<dbReference type="KEGG" id="spse:SULPSESMR1_04409"/>
<keyword evidence="1" id="KW-0805">Transcription regulation</keyword>
<dbReference type="InterPro" id="IPR036390">
    <property type="entry name" value="WH_DNA-bd_sf"/>
</dbReference>
<evidence type="ECO:0000313" key="6">
    <source>
        <dbReference type="EMBL" id="ASM75132.1"/>
    </source>
</evidence>
<dbReference type="PANTHER" id="PTHR30136:SF8">
    <property type="entry name" value="TRANSCRIPTIONAL REGULATORY PROTEIN"/>
    <property type="match status" value="1"/>
</dbReference>
<dbReference type="FunFam" id="1.10.10.10:FF:000056">
    <property type="entry name" value="IclR family transcriptional regulator"/>
    <property type="match status" value="1"/>
</dbReference>
<dbReference type="PROSITE" id="PS51078">
    <property type="entry name" value="ICLR_ED"/>
    <property type="match status" value="1"/>
</dbReference>
<name>A0A221K809_9RHOB</name>
<dbReference type="InterPro" id="IPR014757">
    <property type="entry name" value="Tscrpt_reg_IclR_C"/>
</dbReference>
<keyword evidence="6" id="KW-0614">Plasmid</keyword>
<reference evidence="6 7" key="1">
    <citation type="submission" date="2017-07" db="EMBL/GenBank/DDBJ databases">
        <title>Genome Sequence of Sulfitobacter pseudonitzschiae Strain SMR1 Isolated from a culture of the Diatom Skeletonema marinoi.</title>
        <authorList>
            <person name="Topel M."/>
            <person name="Pinder M.I.M."/>
            <person name="Johansson O.N."/>
            <person name="Kourtchenko O."/>
            <person name="Godhe A."/>
            <person name="Clarke A.K."/>
        </authorList>
    </citation>
    <scope>NUCLEOTIDE SEQUENCE [LARGE SCALE GENOMIC DNA]</scope>
    <source>
        <strain evidence="6 7">SMR1</strain>
        <plasmid evidence="6 7">pSMR1-3</plasmid>
    </source>
</reference>
<dbReference type="SMART" id="SM00346">
    <property type="entry name" value="HTH_ICLR"/>
    <property type="match status" value="1"/>
</dbReference>
<dbReference type="Pfam" id="PF01614">
    <property type="entry name" value="IclR_C"/>
    <property type="match status" value="1"/>
</dbReference>
<keyword evidence="3" id="KW-0804">Transcription</keyword>
<dbReference type="SUPFAM" id="SSF46785">
    <property type="entry name" value="Winged helix' DNA-binding domain"/>
    <property type="match status" value="1"/>
</dbReference>
<dbReference type="InterPro" id="IPR050707">
    <property type="entry name" value="HTH_MetabolicPath_Reg"/>
</dbReference>
<sequence>MPKISSEKTEGIQSVVLALSILETLGKARNHLGVTALAESLGTTKSRIHRHLQTLVQQGYIVQSPTTERYRLGSRLIELGNAAAYASDIASVAAQPMRALRDASEQAVILGQIEEDGIRILTTLGGKMPVEVGVRAGSVLGFTTSAQGKMALTFMPEQNRNRILSKPLVRETAYSITDMDVLTQHLEEIRARGWADAPNEAAIGLNALSFPILGASGELVGSLAIVSLTQFIGSPPSQKQVRAVGTAAQEISNALGYIGDLPGEWR</sequence>
<keyword evidence="2" id="KW-0238">DNA-binding</keyword>
<keyword evidence="7" id="KW-1185">Reference proteome</keyword>
<feature type="domain" description="IclR-ED" evidence="5">
    <location>
        <begin position="75"/>
        <end position="257"/>
    </location>
</feature>
<gene>
    <name evidence="6" type="primary">kdgR</name>
    <name evidence="6" type="ORF">SULPSESMR1_04409</name>
</gene>
<dbReference type="Gene3D" id="1.10.10.10">
    <property type="entry name" value="Winged helix-like DNA-binding domain superfamily/Winged helix DNA-binding domain"/>
    <property type="match status" value="1"/>
</dbReference>
<evidence type="ECO:0000259" key="5">
    <source>
        <dbReference type="PROSITE" id="PS51078"/>
    </source>
</evidence>
<dbReference type="InterPro" id="IPR029016">
    <property type="entry name" value="GAF-like_dom_sf"/>
</dbReference>
<dbReference type="GO" id="GO:0003700">
    <property type="term" value="F:DNA-binding transcription factor activity"/>
    <property type="evidence" value="ECO:0007669"/>
    <property type="project" value="TreeGrafter"/>
</dbReference>
<dbReference type="Gene3D" id="3.30.450.40">
    <property type="match status" value="1"/>
</dbReference>
<dbReference type="GO" id="GO:0003677">
    <property type="term" value="F:DNA binding"/>
    <property type="evidence" value="ECO:0007669"/>
    <property type="project" value="UniProtKB-KW"/>
</dbReference>
<evidence type="ECO:0000256" key="3">
    <source>
        <dbReference type="ARBA" id="ARBA00023163"/>
    </source>
</evidence>
<protein>
    <submittedName>
        <fullName evidence="6">Pectin degradation repressor protein KdgR</fullName>
    </submittedName>
</protein>
<dbReference type="PROSITE" id="PS51077">
    <property type="entry name" value="HTH_ICLR"/>
    <property type="match status" value="1"/>
</dbReference>
<dbReference type="InterPro" id="IPR005471">
    <property type="entry name" value="Tscrpt_reg_IclR_N"/>
</dbReference>
<dbReference type="SUPFAM" id="SSF55781">
    <property type="entry name" value="GAF domain-like"/>
    <property type="match status" value="1"/>
</dbReference>
<dbReference type="EMBL" id="CP022418">
    <property type="protein sequence ID" value="ASM75132.1"/>
    <property type="molecule type" value="Genomic_DNA"/>
</dbReference>
<dbReference type="Pfam" id="PF09339">
    <property type="entry name" value="HTH_IclR"/>
    <property type="match status" value="1"/>
</dbReference>
<proteinExistence type="predicted"/>
<dbReference type="InterPro" id="IPR036388">
    <property type="entry name" value="WH-like_DNA-bd_sf"/>
</dbReference>
<evidence type="ECO:0000259" key="4">
    <source>
        <dbReference type="PROSITE" id="PS51077"/>
    </source>
</evidence>
<evidence type="ECO:0000256" key="1">
    <source>
        <dbReference type="ARBA" id="ARBA00023015"/>
    </source>
</evidence>
<dbReference type="PANTHER" id="PTHR30136">
    <property type="entry name" value="HELIX-TURN-HELIX TRANSCRIPTIONAL REGULATOR, ICLR FAMILY"/>
    <property type="match status" value="1"/>
</dbReference>
<dbReference type="Proteomes" id="UP000199754">
    <property type="component" value="Plasmid pSMR1-3"/>
</dbReference>
<dbReference type="AlphaFoldDB" id="A0A221K809"/>
<accession>A0A221K809</accession>
<feature type="domain" description="HTH iclR-type" evidence="4">
    <location>
        <begin position="12"/>
        <end position="74"/>
    </location>
</feature>
<evidence type="ECO:0000256" key="2">
    <source>
        <dbReference type="ARBA" id="ARBA00023125"/>
    </source>
</evidence>
<evidence type="ECO:0000313" key="7">
    <source>
        <dbReference type="Proteomes" id="UP000199754"/>
    </source>
</evidence>
<dbReference type="RefSeq" id="WP_162791898.1">
    <property type="nucleotide sequence ID" value="NZ_JBMGNR010000002.1"/>
</dbReference>
<organism evidence="6 7">
    <name type="scientific">Pseudosulfitobacter pseudonitzschiae</name>
    <dbReference type="NCBI Taxonomy" id="1402135"/>
    <lineage>
        <taxon>Bacteria</taxon>
        <taxon>Pseudomonadati</taxon>
        <taxon>Pseudomonadota</taxon>
        <taxon>Alphaproteobacteria</taxon>
        <taxon>Rhodobacterales</taxon>
        <taxon>Roseobacteraceae</taxon>
        <taxon>Pseudosulfitobacter</taxon>
    </lineage>
</organism>